<gene>
    <name evidence="2" type="ORF">RHGRI_027007</name>
</gene>
<accession>A0AAV6IUT5</accession>
<keyword evidence="1" id="KW-0812">Transmembrane</keyword>
<dbReference type="EMBL" id="JACTNZ010000009">
    <property type="protein sequence ID" value="KAG5532567.1"/>
    <property type="molecule type" value="Genomic_DNA"/>
</dbReference>
<dbReference type="PANTHER" id="PTHR35480">
    <property type="entry name" value="MATERNAL EFFECT EMBRYO ARREST 22"/>
    <property type="match status" value="1"/>
</dbReference>
<keyword evidence="3" id="KW-1185">Reference proteome</keyword>
<protein>
    <submittedName>
        <fullName evidence="2">Uncharacterized protein</fullName>
    </submittedName>
</protein>
<proteinExistence type="predicted"/>
<keyword evidence="1" id="KW-1133">Transmembrane helix</keyword>
<dbReference type="EMBL" id="JACTNZ010000009">
    <property type="protein sequence ID" value="KAG5532566.1"/>
    <property type="molecule type" value="Genomic_DNA"/>
</dbReference>
<evidence type="ECO:0000256" key="1">
    <source>
        <dbReference type="SAM" id="Phobius"/>
    </source>
</evidence>
<name>A0AAV6IUT5_9ERIC</name>
<evidence type="ECO:0000313" key="3">
    <source>
        <dbReference type="Proteomes" id="UP000823749"/>
    </source>
</evidence>
<evidence type="ECO:0000313" key="2">
    <source>
        <dbReference type="EMBL" id="KAG5532566.1"/>
    </source>
</evidence>
<organism evidence="2 3">
    <name type="scientific">Rhododendron griersonianum</name>
    <dbReference type="NCBI Taxonomy" id="479676"/>
    <lineage>
        <taxon>Eukaryota</taxon>
        <taxon>Viridiplantae</taxon>
        <taxon>Streptophyta</taxon>
        <taxon>Embryophyta</taxon>
        <taxon>Tracheophyta</taxon>
        <taxon>Spermatophyta</taxon>
        <taxon>Magnoliopsida</taxon>
        <taxon>eudicotyledons</taxon>
        <taxon>Gunneridae</taxon>
        <taxon>Pentapetalae</taxon>
        <taxon>asterids</taxon>
        <taxon>Ericales</taxon>
        <taxon>Ericaceae</taxon>
        <taxon>Ericoideae</taxon>
        <taxon>Rhodoreae</taxon>
        <taxon>Rhododendron</taxon>
    </lineage>
</organism>
<keyword evidence="1" id="KW-0472">Membrane</keyword>
<dbReference type="AlphaFoldDB" id="A0AAV6IUT5"/>
<sequence length="144" mass="16257">MAAGSDMRTRCILAELFVSGELLTLIEDFLINRRILVYSDVSSHSLTLCGSIVGTFLHQKEVQLSYETALTHQLQAGSILLAALCAAIDCFRFLCRMYWCFHMDLCLPHGLMYCACTLIFFFVLLKVSGNFVKKVQSGIWKTME</sequence>
<comment type="caution">
    <text evidence="2">The sequence shown here is derived from an EMBL/GenBank/DDBJ whole genome shotgun (WGS) entry which is preliminary data.</text>
</comment>
<dbReference type="Proteomes" id="UP000823749">
    <property type="component" value="Chromosome 9"/>
</dbReference>
<reference evidence="2" key="1">
    <citation type="submission" date="2020-08" db="EMBL/GenBank/DDBJ databases">
        <title>Plant Genome Project.</title>
        <authorList>
            <person name="Zhang R.-G."/>
        </authorList>
    </citation>
    <scope>NUCLEOTIDE SEQUENCE</scope>
    <source>
        <strain evidence="2">WSP0</strain>
        <tissue evidence="2">Leaf</tissue>
    </source>
</reference>
<feature type="transmembrane region" description="Helical" evidence="1">
    <location>
        <begin position="106"/>
        <end position="125"/>
    </location>
</feature>
<dbReference type="PANTHER" id="PTHR35480:SF1">
    <property type="entry name" value="MATERNAL EFFECT EMBRYO ARREST 22"/>
    <property type="match status" value="1"/>
</dbReference>
<feature type="transmembrane region" description="Helical" evidence="1">
    <location>
        <begin position="74"/>
        <end position="94"/>
    </location>
</feature>